<dbReference type="PANTHER" id="PTHR22981">
    <property type="entry name" value="3-HYDROXYISOBUTYRATE DEHYDROGENASE-RELATED"/>
    <property type="match status" value="1"/>
</dbReference>
<keyword evidence="12" id="KW-1185">Reference proteome</keyword>
<protein>
    <recommendedName>
        <fullName evidence="3">3-hydroxyisobutyrate dehydrogenase</fullName>
        <ecNumber evidence="3">1.1.1.31</ecNumber>
    </recommendedName>
</protein>
<dbReference type="Pfam" id="PF03446">
    <property type="entry name" value="NAD_binding_2"/>
    <property type="match status" value="1"/>
</dbReference>
<keyword evidence="5" id="KW-0560">Oxidoreductase</keyword>
<feature type="active site" evidence="8">
    <location>
        <position position="210"/>
    </location>
</feature>
<dbReference type="InterPro" id="IPR029154">
    <property type="entry name" value="HIBADH-like_NADP-bd"/>
</dbReference>
<keyword evidence="4" id="KW-0101">Branched-chain amino acid catabolism</keyword>
<sequence>MSESQATSQILSKEVELPLRFGWVGLGQMGYPMATQLRRKLPSDRKMVVFDLDREACERFVRDWESENEKGVGEIRIVMSSREVAEDVDCFISIVPEGSHVKAVYLTPEIGVLAADTAGKLFIDCSTIDTSTSLLVGSAVQSSSPSPSAPALFFDAPVSGGILGAQNATLTFMVGCSSTNPSFPLLHILFSLMGSSICPVGGPSLGLAAKLSNNYLSALIALATSEAMNLGMRLGLDPHVLSACIKESSGSNYTNTKYNPVPGVCPDAAASKGYEGGFKVKLMIKDMSLAIKSAEEVDAKLVLSEAGLGAYEAAQEDPRCRDRDSRVVYRWLGGIEPEVP</sequence>
<dbReference type="GO" id="GO:0008442">
    <property type="term" value="F:3-hydroxyisobutyrate dehydrogenase activity"/>
    <property type="evidence" value="ECO:0007669"/>
    <property type="project" value="UniProtKB-EC"/>
</dbReference>
<comment type="pathway">
    <text evidence="1">Amino-acid degradation; L-valine degradation.</text>
</comment>
<dbReference type="Gene3D" id="1.10.1040.10">
    <property type="entry name" value="N-(1-d-carboxylethyl)-l-norvaline Dehydrogenase, domain 2"/>
    <property type="match status" value="1"/>
</dbReference>
<name>A0A8H5G301_9AGAR</name>
<comment type="catalytic activity">
    <reaction evidence="7">
        <text>3-hydroxy-2-methylpropanoate + NAD(+) = 2-methyl-3-oxopropanoate + NADH + H(+)</text>
        <dbReference type="Rhea" id="RHEA:17681"/>
        <dbReference type="ChEBI" id="CHEBI:11805"/>
        <dbReference type="ChEBI" id="CHEBI:15378"/>
        <dbReference type="ChEBI" id="CHEBI:57540"/>
        <dbReference type="ChEBI" id="CHEBI:57700"/>
        <dbReference type="ChEBI" id="CHEBI:57945"/>
        <dbReference type="EC" id="1.1.1.31"/>
    </reaction>
</comment>
<evidence type="ECO:0000256" key="2">
    <source>
        <dbReference type="ARBA" id="ARBA00006013"/>
    </source>
</evidence>
<comment type="caution">
    <text evidence="11">The sequence shown here is derived from an EMBL/GenBank/DDBJ whole genome shotgun (WGS) entry which is preliminary data.</text>
</comment>
<reference evidence="11 12" key="1">
    <citation type="journal article" date="2020" name="ISME J.">
        <title>Uncovering the hidden diversity of litter-decomposition mechanisms in mushroom-forming fungi.</title>
        <authorList>
            <person name="Floudas D."/>
            <person name="Bentzer J."/>
            <person name="Ahren D."/>
            <person name="Johansson T."/>
            <person name="Persson P."/>
            <person name="Tunlid A."/>
        </authorList>
    </citation>
    <scope>NUCLEOTIDE SEQUENCE [LARGE SCALE GENOMIC DNA]</scope>
    <source>
        <strain evidence="11 12">CBS 291.85</strain>
    </source>
</reference>
<dbReference type="InterPro" id="IPR015815">
    <property type="entry name" value="HIBADH-related"/>
</dbReference>
<dbReference type="EC" id="1.1.1.31" evidence="3"/>
<evidence type="ECO:0000256" key="1">
    <source>
        <dbReference type="ARBA" id="ARBA00005109"/>
    </source>
</evidence>
<dbReference type="GO" id="GO:0050661">
    <property type="term" value="F:NADP binding"/>
    <property type="evidence" value="ECO:0007669"/>
    <property type="project" value="InterPro"/>
</dbReference>
<evidence type="ECO:0000256" key="3">
    <source>
        <dbReference type="ARBA" id="ARBA00012991"/>
    </source>
</evidence>
<evidence type="ECO:0000313" key="11">
    <source>
        <dbReference type="EMBL" id="KAF5357313.1"/>
    </source>
</evidence>
<dbReference type="Gene3D" id="3.40.50.720">
    <property type="entry name" value="NAD(P)-binding Rossmann-like Domain"/>
    <property type="match status" value="1"/>
</dbReference>
<dbReference type="OrthoDB" id="435038at2759"/>
<dbReference type="PIRSF" id="PIRSF000103">
    <property type="entry name" value="HIBADH"/>
    <property type="match status" value="1"/>
</dbReference>
<dbReference type="Proteomes" id="UP000559256">
    <property type="component" value="Unassembled WGS sequence"/>
</dbReference>
<dbReference type="GO" id="GO:0051287">
    <property type="term" value="F:NAD binding"/>
    <property type="evidence" value="ECO:0007669"/>
    <property type="project" value="InterPro"/>
</dbReference>
<evidence type="ECO:0000256" key="7">
    <source>
        <dbReference type="ARBA" id="ARBA00049197"/>
    </source>
</evidence>
<accession>A0A8H5G301</accession>
<dbReference type="InterPro" id="IPR013328">
    <property type="entry name" value="6PGD_dom2"/>
</dbReference>
<feature type="domain" description="6-phosphogluconate dehydrogenase NADP-binding" evidence="9">
    <location>
        <begin position="21"/>
        <end position="198"/>
    </location>
</feature>
<gene>
    <name evidence="11" type="ORF">D9758_005899</name>
</gene>
<dbReference type="EMBL" id="JAACJM010000052">
    <property type="protein sequence ID" value="KAF5357313.1"/>
    <property type="molecule type" value="Genomic_DNA"/>
</dbReference>
<proteinExistence type="inferred from homology"/>
<evidence type="ECO:0000256" key="8">
    <source>
        <dbReference type="PIRSR" id="PIRSR000103-1"/>
    </source>
</evidence>
<comment type="similarity">
    <text evidence="2">Belongs to the HIBADH-related family. 3-hydroxyisobutyrate dehydrogenase subfamily.</text>
</comment>
<dbReference type="InterPro" id="IPR006115">
    <property type="entry name" value="6PGDH_NADP-bd"/>
</dbReference>
<dbReference type="SUPFAM" id="SSF51735">
    <property type="entry name" value="NAD(P)-binding Rossmann-fold domains"/>
    <property type="match status" value="1"/>
</dbReference>
<evidence type="ECO:0000256" key="6">
    <source>
        <dbReference type="ARBA" id="ARBA00023027"/>
    </source>
</evidence>
<dbReference type="AlphaFoldDB" id="A0A8H5G301"/>
<dbReference type="SUPFAM" id="SSF48179">
    <property type="entry name" value="6-phosphogluconate dehydrogenase C-terminal domain-like"/>
    <property type="match status" value="1"/>
</dbReference>
<evidence type="ECO:0000313" key="12">
    <source>
        <dbReference type="Proteomes" id="UP000559256"/>
    </source>
</evidence>
<evidence type="ECO:0000259" key="10">
    <source>
        <dbReference type="Pfam" id="PF14833"/>
    </source>
</evidence>
<feature type="domain" description="3-hydroxyisobutyrate dehydrogenase-like NAD-binding" evidence="10">
    <location>
        <begin position="206"/>
        <end position="330"/>
    </location>
</feature>
<dbReference type="InterPro" id="IPR036291">
    <property type="entry name" value="NAD(P)-bd_dom_sf"/>
</dbReference>
<dbReference type="FunFam" id="1.10.1040.10:FF:000006">
    <property type="entry name" value="3-hydroxyisobutyrate dehydrogenase"/>
    <property type="match status" value="1"/>
</dbReference>
<keyword evidence="6" id="KW-0520">NAD</keyword>
<dbReference type="InterPro" id="IPR008927">
    <property type="entry name" value="6-PGluconate_DH-like_C_sf"/>
</dbReference>
<dbReference type="PANTHER" id="PTHR22981:SF81">
    <property type="entry name" value="DEHYDROGENASE, PUTATIVE-RELATED"/>
    <property type="match status" value="1"/>
</dbReference>
<evidence type="ECO:0000259" key="9">
    <source>
        <dbReference type="Pfam" id="PF03446"/>
    </source>
</evidence>
<dbReference type="Pfam" id="PF14833">
    <property type="entry name" value="NAD_binding_11"/>
    <property type="match status" value="1"/>
</dbReference>
<organism evidence="11 12">
    <name type="scientific">Tetrapyrgos nigripes</name>
    <dbReference type="NCBI Taxonomy" id="182062"/>
    <lineage>
        <taxon>Eukaryota</taxon>
        <taxon>Fungi</taxon>
        <taxon>Dikarya</taxon>
        <taxon>Basidiomycota</taxon>
        <taxon>Agaricomycotina</taxon>
        <taxon>Agaricomycetes</taxon>
        <taxon>Agaricomycetidae</taxon>
        <taxon>Agaricales</taxon>
        <taxon>Marasmiineae</taxon>
        <taxon>Marasmiaceae</taxon>
        <taxon>Tetrapyrgos</taxon>
    </lineage>
</organism>
<dbReference type="GO" id="GO:0005739">
    <property type="term" value="C:mitochondrion"/>
    <property type="evidence" value="ECO:0007669"/>
    <property type="project" value="TreeGrafter"/>
</dbReference>
<evidence type="ECO:0000256" key="5">
    <source>
        <dbReference type="ARBA" id="ARBA00023002"/>
    </source>
</evidence>
<dbReference type="GO" id="GO:0006574">
    <property type="term" value="P:L-valine catabolic process"/>
    <property type="evidence" value="ECO:0007669"/>
    <property type="project" value="TreeGrafter"/>
</dbReference>
<evidence type="ECO:0000256" key="4">
    <source>
        <dbReference type="ARBA" id="ARBA00022456"/>
    </source>
</evidence>